<dbReference type="PANTHER" id="PTHR11808:SF80">
    <property type="entry name" value="CYSTATHIONINE GAMMA-LYASE"/>
    <property type="match status" value="1"/>
</dbReference>
<evidence type="ECO:0000256" key="1">
    <source>
        <dbReference type="ARBA" id="ARBA00001933"/>
    </source>
</evidence>
<evidence type="ECO:0000313" key="5">
    <source>
        <dbReference type="EMBL" id="MFC0394883.1"/>
    </source>
</evidence>
<protein>
    <submittedName>
        <fullName evidence="5">Trans-sulfuration enzyme family protein</fullName>
    </submittedName>
</protein>
<dbReference type="PROSITE" id="PS00868">
    <property type="entry name" value="CYS_MET_METAB_PP"/>
    <property type="match status" value="1"/>
</dbReference>
<comment type="cofactor">
    <cofactor evidence="1 4">
        <name>pyridoxal 5'-phosphate</name>
        <dbReference type="ChEBI" id="CHEBI:597326"/>
    </cofactor>
</comment>
<keyword evidence="3 4" id="KW-0663">Pyridoxal phosphate</keyword>
<dbReference type="InterPro" id="IPR015424">
    <property type="entry name" value="PyrdxlP-dep_Trfase"/>
</dbReference>
<dbReference type="PANTHER" id="PTHR11808">
    <property type="entry name" value="TRANS-SULFURATION ENZYME FAMILY MEMBER"/>
    <property type="match status" value="1"/>
</dbReference>
<comment type="similarity">
    <text evidence="2 4">Belongs to the trans-sulfuration enzymes family.</text>
</comment>
<dbReference type="InterPro" id="IPR000277">
    <property type="entry name" value="Cys/Met-Metab_PyrdxlP-dep_enz"/>
</dbReference>
<dbReference type="InterPro" id="IPR054542">
    <property type="entry name" value="Cys_met_metab_PP"/>
</dbReference>
<dbReference type="Pfam" id="PF01053">
    <property type="entry name" value="Cys_Met_Meta_PP"/>
    <property type="match status" value="1"/>
</dbReference>
<comment type="caution">
    <text evidence="5">The sequence shown here is derived from an EMBL/GenBank/DDBJ whole genome shotgun (WGS) entry which is preliminary data.</text>
</comment>
<dbReference type="InterPro" id="IPR015421">
    <property type="entry name" value="PyrdxlP-dep_Trfase_major"/>
</dbReference>
<dbReference type="InterPro" id="IPR015422">
    <property type="entry name" value="PyrdxlP-dep_Trfase_small"/>
</dbReference>
<accession>A0ABV6JG31</accession>
<keyword evidence="6" id="KW-1185">Reference proteome</keyword>
<evidence type="ECO:0000256" key="3">
    <source>
        <dbReference type="ARBA" id="ARBA00022898"/>
    </source>
</evidence>
<sequence length="384" mass="42049">MKKEIPSKQTLIVHDVHDERHHGAVTFPIYQNSLFTFPGMDEYERASADHLNRHLYTRGNNPTVNELEKKLAMLEGAEKARCFASGMAAISAAILSAVRSGDHILCVDQAYGPARAFMGTYLNKFQIETSFVDGTSLDAVRAAIRPNTTLLYLESPSSLFFQLQDISACAGIAHEAGALVLIDNTWSTPMYQNPLALGADLVIHSITKYISGHSDALGGFIAGKADLMDRIFQNEFSLIGGIMTAQSAALVMRGLRTLPVRMKQHQASGLLIAQYLEGLPFIRRVLHPGLLSHPQHELSQRQMSGFSSLLSFETDISLERMKAWAGHLTLFRIGVSWGGYESLALVHAASSQEGGSYVRLYIGLEEPEDIRADLQAAFDAIGAT</sequence>
<reference evidence="5 6" key="1">
    <citation type="submission" date="2024-09" db="EMBL/GenBank/DDBJ databases">
        <authorList>
            <person name="Sun Q."/>
            <person name="Mori K."/>
        </authorList>
    </citation>
    <scope>NUCLEOTIDE SEQUENCE [LARGE SCALE GENOMIC DNA]</scope>
    <source>
        <strain evidence="5 6">CCM 4839</strain>
    </source>
</reference>
<dbReference type="Proteomes" id="UP001589818">
    <property type="component" value="Unassembled WGS sequence"/>
</dbReference>
<dbReference type="Gene3D" id="3.40.640.10">
    <property type="entry name" value="Type I PLP-dependent aspartate aminotransferase-like (Major domain)"/>
    <property type="match status" value="1"/>
</dbReference>
<organism evidence="5 6">
    <name type="scientific">Paenibacillus mendelii</name>
    <dbReference type="NCBI Taxonomy" id="206163"/>
    <lineage>
        <taxon>Bacteria</taxon>
        <taxon>Bacillati</taxon>
        <taxon>Bacillota</taxon>
        <taxon>Bacilli</taxon>
        <taxon>Bacillales</taxon>
        <taxon>Paenibacillaceae</taxon>
        <taxon>Paenibacillus</taxon>
    </lineage>
</organism>
<name>A0ABV6JG31_9BACL</name>
<evidence type="ECO:0000256" key="2">
    <source>
        <dbReference type="ARBA" id="ARBA00009077"/>
    </source>
</evidence>
<dbReference type="RefSeq" id="WP_256555033.1">
    <property type="nucleotide sequence ID" value="NZ_JANHOF010000001.1"/>
</dbReference>
<evidence type="ECO:0000313" key="6">
    <source>
        <dbReference type="Proteomes" id="UP001589818"/>
    </source>
</evidence>
<gene>
    <name evidence="5" type="ORF">ACFFJ8_26410</name>
</gene>
<proteinExistence type="inferred from homology"/>
<dbReference type="PIRSF" id="PIRSF001434">
    <property type="entry name" value="CGS"/>
    <property type="match status" value="1"/>
</dbReference>
<evidence type="ECO:0000256" key="4">
    <source>
        <dbReference type="RuleBase" id="RU362118"/>
    </source>
</evidence>
<dbReference type="CDD" id="cd00614">
    <property type="entry name" value="CGS_like"/>
    <property type="match status" value="1"/>
</dbReference>
<dbReference type="EMBL" id="JBHLVF010000041">
    <property type="protein sequence ID" value="MFC0394883.1"/>
    <property type="molecule type" value="Genomic_DNA"/>
</dbReference>
<dbReference type="Gene3D" id="3.90.1150.10">
    <property type="entry name" value="Aspartate Aminotransferase, domain 1"/>
    <property type="match status" value="1"/>
</dbReference>
<dbReference type="SUPFAM" id="SSF53383">
    <property type="entry name" value="PLP-dependent transferases"/>
    <property type="match status" value="1"/>
</dbReference>